<dbReference type="InterPro" id="IPR015424">
    <property type="entry name" value="PyrdxlP-dep_Trfase"/>
</dbReference>
<dbReference type="GO" id="GO:0005737">
    <property type="term" value="C:cytoplasm"/>
    <property type="evidence" value="ECO:0007669"/>
    <property type="project" value="TreeGrafter"/>
</dbReference>
<feature type="modified residue" description="N6-(pyridoxal phosphate)lysine" evidence="5">
    <location>
        <position position="219"/>
    </location>
</feature>
<dbReference type="Proteomes" id="UP000504637">
    <property type="component" value="Unplaced"/>
</dbReference>
<protein>
    <submittedName>
        <fullName evidence="8">O-acetylhomoserine ami</fullName>
    </submittedName>
</protein>
<dbReference type="GO" id="GO:0006535">
    <property type="term" value="P:cysteine biosynthetic process from serine"/>
    <property type="evidence" value="ECO:0007669"/>
    <property type="project" value="TreeGrafter"/>
</dbReference>
<dbReference type="GO" id="GO:0071269">
    <property type="term" value="P:L-homocysteine biosynthetic process"/>
    <property type="evidence" value="ECO:0007669"/>
    <property type="project" value="TreeGrafter"/>
</dbReference>
<evidence type="ECO:0000313" key="7">
    <source>
        <dbReference type="Proteomes" id="UP000504637"/>
    </source>
</evidence>
<dbReference type="OrthoDB" id="3512640at2759"/>
<proteinExistence type="inferred from homology"/>
<dbReference type="InterPro" id="IPR015422">
    <property type="entry name" value="PyrdxlP-dep_Trfase_small"/>
</dbReference>
<sequence>MPAVTQMAERPRASQHRFETRQLHAGRMPDILNSCATPIYNTAAFGFNDSQHGTRLLEFQELGPIYSRIGNPTVSVLENRIAAMEGGVAAVAVASGTAAVTMTLMALAAVGDNIVSASSVHGGTYHLFKALGPQIGIECRFISDTNPASFEAKIDSKTKFIFVETVSNPKYEVPDMSPLAKIAHDHGIPFIVDNTFGCGGFVGRPIDHGADVVLHSATKWIGGHGTTLGGLIVDAGTFDWGKNRDRFPQFHADASAEGSGELSLWESFGRRAFAVRVQFEILRDVGSCLSATAAQQLLIGIESLALRCERHSANTEALAAWLKEQPNVTWVSYLGDPEHPSHANARKYLRSGFGSMLSFGVRGGRDAGFAFCDSLDFITTCTNLGDSKTLVVHPWTTTHQQLTDAERWAAGVTEDHIRVSVGIEHIDDLKAEIAYALEQSQKRTAGDTASSDAVKKSHVAAAQAMMITALYGEGPKVIAKGNAVPATGPL</sequence>
<dbReference type="InterPro" id="IPR054542">
    <property type="entry name" value="Cys_met_metab_PP"/>
</dbReference>
<dbReference type="FunFam" id="3.40.640.10:FF:000035">
    <property type="entry name" value="O-succinylhomoserine sulfhydrylase"/>
    <property type="match status" value="1"/>
</dbReference>
<organism evidence="8">
    <name type="scientific">Dissoconium aciculare CBS 342.82</name>
    <dbReference type="NCBI Taxonomy" id="1314786"/>
    <lineage>
        <taxon>Eukaryota</taxon>
        <taxon>Fungi</taxon>
        <taxon>Dikarya</taxon>
        <taxon>Ascomycota</taxon>
        <taxon>Pezizomycotina</taxon>
        <taxon>Dothideomycetes</taxon>
        <taxon>Dothideomycetidae</taxon>
        <taxon>Mycosphaerellales</taxon>
        <taxon>Dissoconiaceae</taxon>
        <taxon>Dissoconium</taxon>
    </lineage>
</organism>
<evidence type="ECO:0000313" key="8">
    <source>
        <dbReference type="RefSeq" id="XP_033459036.1"/>
    </source>
</evidence>
<dbReference type="Gene3D" id="3.40.640.10">
    <property type="entry name" value="Type I PLP-dependent aspartate aminotransferase-like (Major domain)"/>
    <property type="match status" value="1"/>
</dbReference>
<reference evidence="8" key="1">
    <citation type="submission" date="2020-01" db="EMBL/GenBank/DDBJ databases">
        <authorList>
            <consortium name="DOE Joint Genome Institute"/>
            <person name="Haridas S."/>
            <person name="Albert R."/>
            <person name="Binder M."/>
            <person name="Bloem J."/>
            <person name="Labutti K."/>
            <person name="Salamov A."/>
            <person name="Andreopoulos B."/>
            <person name="Baker S.E."/>
            <person name="Barry K."/>
            <person name="Bills G."/>
            <person name="Bluhm B.H."/>
            <person name="Cannon C."/>
            <person name="Castanera R."/>
            <person name="Culley D.E."/>
            <person name="Daum C."/>
            <person name="Ezra D."/>
            <person name="Gonzalez J.B."/>
            <person name="Henrissat B."/>
            <person name="Kuo A."/>
            <person name="Liang C."/>
            <person name="Lipzen A."/>
            <person name="Lutzoni F."/>
            <person name="Magnuson J."/>
            <person name="Mondo S."/>
            <person name="Nolan M."/>
            <person name="Ohm R."/>
            <person name="Pangilinan J."/>
            <person name="Park H.-J."/>
            <person name="Ramirez L."/>
            <person name="Alfaro M."/>
            <person name="Sun H."/>
            <person name="Tritt A."/>
            <person name="Yoshinaga Y."/>
            <person name="Zwiers L.-H."/>
            <person name="Turgeon B.G."/>
            <person name="Goodwin S.B."/>
            <person name="Spatafora J.W."/>
            <person name="Crous P.W."/>
            <person name="Grigoriev I.V."/>
        </authorList>
    </citation>
    <scope>NUCLEOTIDE SEQUENCE</scope>
    <source>
        <strain evidence="8">CBS 342.82</strain>
    </source>
</reference>
<comment type="cofactor">
    <cofactor evidence="1 6">
        <name>pyridoxal 5'-phosphate</name>
        <dbReference type="ChEBI" id="CHEBI:597326"/>
    </cofactor>
</comment>
<evidence type="ECO:0000256" key="4">
    <source>
        <dbReference type="ARBA" id="ARBA00022898"/>
    </source>
</evidence>
<dbReference type="GeneID" id="54360042"/>
<dbReference type="GO" id="GO:0003961">
    <property type="term" value="F:O-acetylhomoserine aminocarboxypropyltransferase activity"/>
    <property type="evidence" value="ECO:0007669"/>
    <property type="project" value="TreeGrafter"/>
</dbReference>
<evidence type="ECO:0000256" key="6">
    <source>
        <dbReference type="RuleBase" id="RU362118"/>
    </source>
</evidence>
<dbReference type="AlphaFoldDB" id="A0A6J3M1V5"/>
<reference evidence="8" key="3">
    <citation type="submission" date="2025-08" db="UniProtKB">
        <authorList>
            <consortium name="RefSeq"/>
        </authorList>
    </citation>
    <scope>IDENTIFICATION</scope>
    <source>
        <strain evidence="8">CBS 342.82</strain>
    </source>
</reference>
<evidence type="ECO:0000256" key="5">
    <source>
        <dbReference type="PIRSR" id="PIRSR001434-2"/>
    </source>
</evidence>
<dbReference type="NCBIfam" id="TIGR01326">
    <property type="entry name" value="OAH_OAS_sulfhy"/>
    <property type="match status" value="1"/>
</dbReference>
<dbReference type="PANTHER" id="PTHR43797">
    <property type="entry name" value="HOMOCYSTEINE/CYSTEINE SYNTHASE"/>
    <property type="match status" value="1"/>
</dbReference>
<dbReference type="GO" id="GO:0004124">
    <property type="term" value="F:cysteine synthase activity"/>
    <property type="evidence" value="ECO:0007669"/>
    <property type="project" value="TreeGrafter"/>
</dbReference>
<comment type="similarity">
    <text evidence="2 6">Belongs to the trans-sulfuration enzymes family.</text>
</comment>
<dbReference type="InterPro" id="IPR015421">
    <property type="entry name" value="PyrdxlP-dep_Trfase_major"/>
</dbReference>
<reference evidence="8" key="2">
    <citation type="submission" date="2020-04" db="EMBL/GenBank/DDBJ databases">
        <authorList>
            <consortium name="NCBI Genome Project"/>
        </authorList>
    </citation>
    <scope>NUCLEOTIDE SEQUENCE</scope>
    <source>
        <strain evidence="8">CBS 342.82</strain>
    </source>
</reference>
<evidence type="ECO:0000256" key="1">
    <source>
        <dbReference type="ARBA" id="ARBA00001933"/>
    </source>
</evidence>
<accession>A0A6J3M1V5</accession>
<evidence type="ECO:0000256" key="2">
    <source>
        <dbReference type="ARBA" id="ARBA00009077"/>
    </source>
</evidence>
<dbReference type="RefSeq" id="XP_033459036.1">
    <property type="nucleotide sequence ID" value="XM_033602242.1"/>
</dbReference>
<keyword evidence="7" id="KW-1185">Reference proteome</keyword>
<dbReference type="PIRSF" id="PIRSF001434">
    <property type="entry name" value="CGS"/>
    <property type="match status" value="1"/>
</dbReference>
<evidence type="ECO:0000256" key="3">
    <source>
        <dbReference type="ARBA" id="ARBA00022679"/>
    </source>
</evidence>
<dbReference type="InterPro" id="IPR006235">
    <property type="entry name" value="OAc-hSer/O-AcSer_sulfhydrylase"/>
</dbReference>
<keyword evidence="3" id="KW-0808">Transferase</keyword>
<dbReference type="GO" id="GO:0019346">
    <property type="term" value="P:transsulfuration"/>
    <property type="evidence" value="ECO:0007669"/>
    <property type="project" value="InterPro"/>
</dbReference>
<dbReference type="PANTHER" id="PTHR43797:SF2">
    <property type="entry name" value="HOMOCYSTEINE_CYSTEINE SYNTHASE"/>
    <property type="match status" value="1"/>
</dbReference>
<name>A0A6J3M1V5_9PEZI</name>
<dbReference type="CDD" id="cd00614">
    <property type="entry name" value="CGS_like"/>
    <property type="match status" value="1"/>
</dbReference>
<dbReference type="Pfam" id="PF01053">
    <property type="entry name" value="Cys_Met_Meta_PP"/>
    <property type="match status" value="1"/>
</dbReference>
<dbReference type="InterPro" id="IPR000277">
    <property type="entry name" value="Cys/Met-Metab_PyrdxlP-dep_enz"/>
</dbReference>
<keyword evidence="4 5" id="KW-0663">Pyridoxal phosphate</keyword>
<dbReference type="Gene3D" id="3.90.1150.10">
    <property type="entry name" value="Aspartate Aminotransferase, domain 1"/>
    <property type="match status" value="1"/>
</dbReference>
<gene>
    <name evidence="8" type="ORF">K489DRAFT_339309</name>
</gene>
<dbReference type="GO" id="GO:0030170">
    <property type="term" value="F:pyridoxal phosphate binding"/>
    <property type="evidence" value="ECO:0007669"/>
    <property type="project" value="InterPro"/>
</dbReference>
<dbReference type="SUPFAM" id="SSF53383">
    <property type="entry name" value="PLP-dependent transferases"/>
    <property type="match status" value="1"/>
</dbReference>
<dbReference type="PROSITE" id="PS00868">
    <property type="entry name" value="CYS_MET_METAB_PP"/>
    <property type="match status" value="1"/>
</dbReference>